<evidence type="ECO:0000313" key="3">
    <source>
        <dbReference type="Proteomes" id="UP000039865"/>
    </source>
</evidence>
<proteinExistence type="predicted"/>
<gene>
    <name evidence="2" type="primary">Contig9885.g505</name>
    <name evidence="2" type="ORF">STYLEM_14675</name>
</gene>
<feature type="region of interest" description="Disordered" evidence="1">
    <location>
        <begin position="322"/>
        <end position="341"/>
    </location>
</feature>
<accession>A0A078AXR7</accession>
<feature type="compositionally biased region" description="Polar residues" evidence="1">
    <location>
        <begin position="500"/>
        <end position="517"/>
    </location>
</feature>
<protein>
    <submittedName>
        <fullName evidence="2">Uncharacterized protein</fullName>
    </submittedName>
</protein>
<feature type="region of interest" description="Disordered" evidence="1">
    <location>
        <begin position="75"/>
        <end position="94"/>
    </location>
</feature>
<keyword evidence="3" id="KW-1185">Reference proteome</keyword>
<evidence type="ECO:0000313" key="2">
    <source>
        <dbReference type="EMBL" id="CDW85593.1"/>
    </source>
</evidence>
<reference evidence="2 3" key="1">
    <citation type="submission" date="2014-06" db="EMBL/GenBank/DDBJ databases">
        <authorList>
            <person name="Swart Estienne"/>
        </authorList>
    </citation>
    <scope>NUCLEOTIDE SEQUENCE [LARGE SCALE GENOMIC DNA]</scope>
    <source>
        <strain evidence="2 3">130c</strain>
    </source>
</reference>
<dbReference type="AlphaFoldDB" id="A0A078AXR7"/>
<feature type="region of interest" description="Disordered" evidence="1">
    <location>
        <begin position="16"/>
        <end position="36"/>
    </location>
</feature>
<evidence type="ECO:0000256" key="1">
    <source>
        <dbReference type="SAM" id="MobiDB-lite"/>
    </source>
</evidence>
<feature type="compositionally biased region" description="Polar residues" evidence="1">
    <location>
        <begin position="81"/>
        <end position="94"/>
    </location>
</feature>
<name>A0A078AXR7_STYLE</name>
<sequence length="589" mass="68458">MFMQTARTNYGYYDRPFKFGRRNSNNTQQKSSNQDEKEILCGSVFKNLPSGRFDATGGRTFQNFRRNNIYQDEIHSESQHEQTLSHQESSKSNNNNTIEYRLSQGSKQSKQQSVHIINQVLETLESRFNEDLDTVNNGSSQRIQDLNKQGGKRSLLINSPSKKSIDAYRTKISMSPEKSGQKYLHSELYDFSQNLESNPMYSSKNILRVNEQQNLHQIYLAAKAAKKKEAQDNYHKQVLDESILQRSNLLMTRNIDQSRIKSVVVQRLSKEDILRLIKEKISQTKVQLQGTDGFQQYHKSISKCMKISKFDSAGCLNNLRIEKNSQQQKDRTNSHSVNRQDMSKVQIELPKLIQASKNKISLFNSQKKLMNGQQRIAHLKSLLNDTFDSQGSGCRIRSESKLRDFKRQIDDEYDFQKAIRNTNFEKFNVSKKDFSASKSKMMKTDYQPLLAESQILRRNNKSKSTFQTLIIQQLLNEEQKLFNPISVNLLTETDSYRTQTTSLKDSNGSNLFSNQNKPFGGSARKNQSITQKMNFQDYMTQILVEERLNDQTFQRTDKITDKHFKKASRDLHRILMDQFIYPTQNTSLM</sequence>
<feature type="compositionally biased region" description="Basic and acidic residues" evidence="1">
    <location>
        <begin position="322"/>
        <end position="333"/>
    </location>
</feature>
<feature type="compositionally biased region" description="Low complexity" evidence="1">
    <location>
        <begin position="23"/>
        <end position="32"/>
    </location>
</feature>
<dbReference type="Proteomes" id="UP000039865">
    <property type="component" value="Unassembled WGS sequence"/>
</dbReference>
<dbReference type="InParanoid" id="A0A078AXR7"/>
<feature type="region of interest" description="Disordered" evidence="1">
    <location>
        <begin position="500"/>
        <end position="524"/>
    </location>
</feature>
<organism evidence="2 3">
    <name type="scientific">Stylonychia lemnae</name>
    <name type="common">Ciliate</name>
    <dbReference type="NCBI Taxonomy" id="5949"/>
    <lineage>
        <taxon>Eukaryota</taxon>
        <taxon>Sar</taxon>
        <taxon>Alveolata</taxon>
        <taxon>Ciliophora</taxon>
        <taxon>Intramacronucleata</taxon>
        <taxon>Spirotrichea</taxon>
        <taxon>Stichotrichia</taxon>
        <taxon>Sporadotrichida</taxon>
        <taxon>Oxytrichidae</taxon>
        <taxon>Stylonychinae</taxon>
        <taxon>Stylonychia</taxon>
    </lineage>
</organism>
<dbReference type="EMBL" id="CCKQ01013887">
    <property type="protein sequence ID" value="CDW85593.1"/>
    <property type="molecule type" value="Genomic_DNA"/>
</dbReference>